<keyword evidence="3" id="KW-0031">Aminopeptidase</keyword>
<evidence type="ECO:0000313" key="3">
    <source>
        <dbReference type="EMBL" id="ERK50362.1"/>
    </source>
</evidence>
<keyword evidence="4" id="KW-1185">Reference proteome</keyword>
<dbReference type="Proteomes" id="UP000017052">
    <property type="component" value="Unassembled WGS sequence"/>
</dbReference>
<dbReference type="Gene3D" id="2.60.40.1730">
    <property type="entry name" value="tricorn interacting facor f3 domain"/>
    <property type="match status" value="1"/>
</dbReference>
<comment type="caution">
    <text evidence="3">The sequence shown here is derived from an EMBL/GenBank/DDBJ whole genome shotgun (WGS) entry which is preliminary data.</text>
</comment>
<sequence>MNPANITRDEAAARSAALSTTSYEVTVDLTGHGVGAVELPEPEETFLSTSTVRFTSTGTSTWIDLIADEVVSAALDGEALDPADFAGSRLPLEPGAGEHELTVTAICRYSRTGEGLHRFVDPADGRVYLYTQFETADARRMYACFEQPDLKATFRLVVRAPAGWTVRSNSPAPEPFGPDPIGAMIWDFPRPRASPRTSRRSSPASTTSTTARSSRPRARWTPTSSAAPRWRPTWTPSASARRSSAASRSTSRTSAARTPSTSTTSCSSPSTTPAPWRTRAP</sequence>
<protein>
    <submittedName>
        <fullName evidence="3">Membrane alanyl aminopeptidase domain protein</fullName>
    </submittedName>
</protein>
<dbReference type="GO" id="GO:0005615">
    <property type="term" value="C:extracellular space"/>
    <property type="evidence" value="ECO:0007669"/>
    <property type="project" value="TreeGrafter"/>
</dbReference>
<dbReference type="GO" id="GO:0008270">
    <property type="term" value="F:zinc ion binding"/>
    <property type="evidence" value="ECO:0007669"/>
    <property type="project" value="TreeGrafter"/>
</dbReference>
<keyword evidence="3" id="KW-0645">Protease</keyword>
<dbReference type="InterPro" id="IPR050344">
    <property type="entry name" value="Peptidase_M1_aminopeptidases"/>
</dbReference>
<accession>U2RI02</accession>
<dbReference type="GO" id="GO:0005737">
    <property type="term" value="C:cytoplasm"/>
    <property type="evidence" value="ECO:0007669"/>
    <property type="project" value="TreeGrafter"/>
</dbReference>
<evidence type="ECO:0000256" key="1">
    <source>
        <dbReference type="SAM" id="MobiDB-lite"/>
    </source>
</evidence>
<dbReference type="GO" id="GO:0043171">
    <property type="term" value="P:peptide catabolic process"/>
    <property type="evidence" value="ECO:0007669"/>
    <property type="project" value="TreeGrafter"/>
</dbReference>
<gene>
    <name evidence="3" type="ORF">HMPREF0682_0662</name>
</gene>
<dbReference type="PANTHER" id="PTHR11533">
    <property type="entry name" value="PROTEASE M1 ZINC METALLOPROTEASE"/>
    <property type="match status" value="1"/>
</dbReference>
<proteinExistence type="predicted"/>
<evidence type="ECO:0000313" key="4">
    <source>
        <dbReference type="Proteomes" id="UP000017052"/>
    </source>
</evidence>
<reference evidence="3" key="1">
    <citation type="submission" date="2013-08" db="EMBL/GenBank/DDBJ databases">
        <authorList>
            <person name="Durkin A.S."/>
            <person name="Haft D.R."/>
            <person name="McCorrison J."/>
            <person name="Torralba M."/>
            <person name="Gillis M."/>
            <person name="Haft D.H."/>
            <person name="Methe B."/>
            <person name="Sutton G."/>
            <person name="Nelson K.E."/>
        </authorList>
    </citation>
    <scope>NUCLEOTIDE SEQUENCE [LARGE SCALE GENOMIC DNA]</scope>
    <source>
        <strain evidence="3">F0233</strain>
    </source>
</reference>
<dbReference type="AlphaFoldDB" id="U2RI02"/>
<organism evidence="3 4">
    <name type="scientific">Propionibacterium acidifaciens F0233</name>
    <dbReference type="NCBI Taxonomy" id="553198"/>
    <lineage>
        <taxon>Bacteria</taxon>
        <taxon>Bacillati</taxon>
        <taxon>Actinomycetota</taxon>
        <taxon>Actinomycetes</taxon>
        <taxon>Propionibacteriales</taxon>
        <taxon>Propionibacteriaceae</taxon>
        <taxon>Propionibacterium</taxon>
    </lineage>
</organism>
<dbReference type="GO" id="GO:0070006">
    <property type="term" value="F:metalloaminopeptidase activity"/>
    <property type="evidence" value="ECO:0007669"/>
    <property type="project" value="TreeGrafter"/>
</dbReference>
<evidence type="ECO:0000259" key="2">
    <source>
        <dbReference type="Pfam" id="PF17900"/>
    </source>
</evidence>
<name>U2RI02_9ACTN</name>
<dbReference type="SUPFAM" id="SSF63737">
    <property type="entry name" value="Leukotriene A4 hydrolase N-terminal domain"/>
    <property type="match status" value="1"/>
</dbReference>
<feature type="domain" description="Aminopeptidase N-like N-terminal" evidence="2">
    <location>
        <begin position="109"/>
        <end position="172"/>
    </location>
</feature>
<feature type="region of interest" description="Disordered" evidence="1">
    <location>
        <begin position="168"/>
        <end position="281"/>
    </location>
</feature>
<feature type="compositionally biased region" description="Low complexity" evidence="1">
    <location>
        <begin position="194"/>
        <end position="225"/>
    </location>
</feature>
<dbReference type="GO" id="GO:0042277">
    <property type="term" value="F:peptide binding"/>
    <property type="evidence" value="ECO:0007669"/>
    <property type="project" value="TreeGrafter"/>
</dbReference>
<dbReference type="InterPro" id="IPR042097">
    <property type="entry name" value="Aminopeptidase_N-like_N_sf"/>
</dbReference>
<dbReference type="InterPro" id="IPR045357">
    <property type="entry name" value="Aminopeptidase_N-like_N"/>
</dbReference>
<keyword evidence="3" id="KW-0378">Hydrolase</keyword>
<dbReference type="Pfam" id="PF17900">
    <property type="entry name" value="Peptidase_M1_N"/>
    <property type="match status" value="1"/>
</dbReference>
<dbReference type="GO" id="GO:0016020">
    <property type="term" value="C:membrane"/>
    <property type="evidence" value="ECO:0007669"/>
    <property type="project" value="TreeGrafter"/>
</dbReference>
<dbReference type="PANTHER" id="PTHR11533:SF174">
    <property type="entry name" value="PUROMYCIN-SENSITIVE AMINOPEPTIDASE-RELATED"/>
    <property type="match status" value="1"/>
</dbReference>
<feature type="compositionally biased region" description="Low complexity" evidence="1">
    <location>
        <begin position="235"/>
        <end position="275"/>
    </location>
</feature>
<dbReference type="EMBL" id="ACVN02000308">
    <property type="protein sequence ID" value="ERK50362.1"/>
    <property type="molecule type" value="Genomic_DNA"/>
</dbReference>